<evidence type="ECO:0000256" key="1">
    <source>
        <dbReference type="ARBA" id="ARBA00022448"/>
    </source>
</evidence>
<evidence type="ECO:0000256" key="2">
    <source>
        <dbReference type="ARBA" id="ARBA00022741"/>
    </source>
</evidence>
<gene>
    <name evidence="5" type="ORF">EP10_002056</name>
</gene>
<sequence>MENIMGQLSLENVSVQYQGADSFAIENITFTLNKGEIVGLLGHNGAGKTTTLECLAGLLQPTKGVRKVTGKLVYIPSDLYLYNMLTVEETLLFVGRLHGMLKKQIIERADFLLEVFDLSEKRHIYTKELSFGMKNKLALITGLLPDPQVLLLDEPMTGFDALSTKKTKDFLLQFMSNDKTILLSSHRLDIVEDLCERILVINKGKLIFDGDILTLKKQQNVDSNLESALLKLTDPDQGEENSLLLK</sequence>
<accession>A0ABU6BHF1</accession>
<dbReference type="GO" id="GO:0005524">
    <property type="term" value="F:ATP binding"/>
    <property type="evidence" value="ECO:0007669"/>
    <property type="project" value="UniProtKB-KW"/>
</dbReference>
<dbReference type="InterPro" id="IPR027417">
    <property type="entry name" value="P-loop_NTPase"/>
</dbReference>
<evidence type="ECO:0000313" key="6">
    <source>
        <dbReference type="Proteomes" id="UP000029267"/>
    </source>
</evidence>
<keyword evidence="1" id="KW-0813">Transport</keyword>
<dbReference type="PROSITE" id="PS50893">
    <property type="entry name" value="ABC_TRANSPORTER_2"/>
    <property type="match status" value="1"/>
</dbReference>
<evidence type="ECO:0000259" key="4">
    <source>
        <dbReference type="PROSITE" id="PS50893"/>
    </source>
</evidence>
<comment type="caution">
    <text evidence="5">The sequence shown here is derived from an EMBL/GenBank/DDBJ whole genome shotgun (WGS) entry which is preliminary data.</text>
</comment>
<reference evidence="5 6" key="1">
    <citation type="journal article" date="2014" name="Genome Announc.">
        <title>Draft Genome Sequence of Geobacillus icigianus Strain G1w1T Isolated from Hot Springs in the Valley of Geysers, Kamchatka (Russian Federation).</title>
        <authorList>
            <person name="Bryanskaya A.V."/>
            <person name="Rozanov A.S."/>
            <person name="Logacheva M.D."/>
            <person name="Kotenko A.V."/>
            <person name="Peltek S.E."/>
        </authorList>
    </citation>
    <scope>NUCLEOTIDE SEQUENCE [LARGE SCALE GENOMIC DNA]</scope>
    <source>
        <strain evidence="5 6">G1w1</strain>
    </source>
</reference>
<dbReference type="Pfam" id="PF00005">
    <property type="entry name" value="ABC_tran"/>
    <property type="match status" value="1"/>
</dbReference>
<evidence type="ECO:0000256" key="3">
    <source>
        <dbReference type="ARBA" id="ARBA00022840"/>
    </source>
</evidence>
<keyword evidence="6" id="KW-1185">Reference proteome</keyword>
<dbReference type="PANTHER" id="PTHR42939:SF1">
    <property type="entry name" value="ABC TRANSPORTER ATP-BINDING PROTEIN ALBC-RELATED"/>
    <property type="match status" value="1"/>
</dbReference>
<dbReference type="InterPro" id="IPR003593">
    <property type="entry name" value="AAA+_ATPase"/>
</dbReference>
<name>A0ABU6BHF1_9BACL</name>
<dbReference type="Proteomes" id="UP000029267">
    <property type="component" value="Unassembled WGS sequence"/>
</dbReference>
<evidence type="ECO:0000313" key="5">
    <source>
        <dbReference type="EMBL" id="MEB3751215.1"/>
    </source>
</evidence>
<feature type="domain" description="ABC transporter" evidence="4">
    <location>
        <begin position="8"/>
        <end position="228"/>
    </location>
</feature>
<dbReference type="PROSITE" id="PS00211">
    <property type="entry name" value="ABC_TRANSPORTER_1"/>
    <property type="match status" value="1"/>
</dbReference>
<dbReference type="SUPFAM" id="SSF52540">
    <property type="entry name" value="P-loop containing nucleoside triphosphate hydrolases"/>
    <property type="match status" value="1"/>
</dbReference>
<dbReference type="InterPro" id="IPR017871">
    <property type="entry name" value="ABC_transporter-like_CS"/>
</dbReference>
<protein>
    <submittedName>
        <fullName evidence="5">ABC transporter ATP-binding protein NatA</fullName>
    </submittedName>
</protein>
<dbReference type="InterPro" id="IPR003439">
    <property type="entry name" value="ABC_transporter-like_ATP-bd"/>
</dbReference>
<dbReference type="SMART" id="SM00382">
    <property type="entry name" value="AAA"/>
    <property type="match status" value="1"/>
</dbReference>
<organism evidence="5 6">
    <name type="scientific">Geobacillus icigianus</name>
    <dbReference type="NCBI Taxonomy" id="1430331"/>
    <lineage>
        <taxon>Bacteria</taxon>
        <taxon>Bacillati</taxon>
        <taxon>Bacillota</taxon>
        <taxon>Bacilli</taxon>
        <taxon>Bacillales</taxon>
        <taxon>Anoxybacillaceae</taxon>
        <taxon>Geobacillus</taxon>
    </lineage>
</organism>
<dbReference type="EMBL" id="JPYA02000002">
    <property type="protein sequence ID" value="MEB3751215.1"/>
    <property type="molecule type" value="Genomic_DNA"/>
</dbReference>
<proteinExistence type="predicted"/>
<dbReference type="InterPro" id="IPR051782">
    <property type="entry name" value="ABC_Transporter_VariousFunc"/>
</dbReference>
<keyword evidence="3 5" id="KW-0067">ATP-binding</keyword>
<keyword evidence="2" id="KW-0547">Nucleotide-binding</keyword>
<dbReference type="PANTHER" id="PTHR42939">
    <property type="entry name" value="ABC TRANSPORTER ATP-BINDING PROTEIN ALBC-RELATED"/>
    <property type="match status" value="1"/>
</dbReference>
<dbReference type="Gene3D" id="3.40.50.300">
    <property type="entry name" value="P-loop containing nucleotide triphosphate hydrolases"/>
    <property type="match status" value="1"/>
</dbReference>